<dbReference type="NCBIfam" id="NF045534">
    <property type="entry name" value="small_EYxxD"/>
    <property type="match status" value="1"/>
</dbReference>
<keyword evidence="1" id="KW-1133">Transmembrane helix</keyword>
<dbReference type="Proteomes" id="UP000237797">
    <property type="component" value="Unassembled WGS sequence"/>
</dbReference>
<reference evidence="2 3" key="1">
    <citation type="submission" date="2018-03" db="EMBL/GenBank/DDBJ databases">
        <title>Genomic Encyclopedia of Archaeal and Bacterial Type Strains, Phase II (KMG-II): from individual species to whole genera.</title>
        <authorList>
            <person name="Goeker M."/>
        </authorList>
    </citation>
    <scope>NUCLEOTIDE SEQUENCE [LARGE SCALE GENOMIC DNA]</scope>
    <source>
        <strain evidence="2 3">DSM 44946</strain>
    </source>
</reference>
<evidence type="ECO:0000313" key="2">
    <source>
        <dbReference type="EMBL" id="PRX38957.1"/>
    </source>
</evidence>
<accession>A0A2T0LAR1</accession>
<organism evidence="2 3">
    <name type="scientific">Planifilum fimeticola</name>
    <dbReference type="NCBI Taxonomy" id="201975"/>
    <lineage>
        <taxon>Bacteria</taxon>
        <taxon>Bacillati</taxon>
        <taxon>Bacillota</taxon>
        <taxon>Bacilli</taxon>
        <taxon>Bacillales</taxon>
        <taxon>Thermoactinomycetaceae</taxon>
        <taxon>Planifilum</taxon>
    </lineage>
</organism>
<dbReference type="AlphaFoldDB" id="A0A2T0LAR1"/>
<sequence length="41" mass="4556">MDPGPIISEILTDYGFVILMGIGALVVLGLVADRFRRRQPR</sequence>
<evidence type="ECO:0000313" key="3">
    <source>
        <dbReference type="Proteomes" id="UP000237797"/>
    </source>
</evidence>
<feature type="transmembrane region" description="Helical" evidence="1">
    <location>
        <begin position="14"/>
        <end position="32"/>
    </location>
</feature>
<keyword evidence="3" id="KW-1185">Reference proteome</keyword>
<evidence type="ECO:0000256" key="1">
    <source>
        <dbReference type="SAM" id="Phobius"/>
    </source>
</evidence>
<comment type="caution">
    <text evidence="2">The sequence shown here is derived from an EMBL/GenBank/DDBJ whole genome shotgun (WGS) entry which is preliminary data.</text>
</comment>
<protein>
    <submittedName>
        <fullName evidence="2">Uncharacterized protein</fullName>
    </submittedName>
</protein>
<keyword evidence="1" id="KW-0812">Transmembrane</keyword>
<dbReference type="RefSeq" id="WP_281257621.1">
    <property type="nucleotide sequence ID" value="NZ_PVNE01000032.1"/>
</dbReference>
<proteinExistence type="predicted"/>
<gene>
    <name evidence="2" type="ORF">CLV97_1329</name>
</gene>
<keyword evidence="1" id="KW-0472">Membrane</keyword>
<name>A0A2T0LAR1_9BACL</name>
<dbReference type="EMBL" id="PVNE01000032">
    <property type="protein sequence ID" value="PRX38957.1"/>
    <property type="molecule type" value="Genomic_DNA"/>
</dbReference>